<evidence type="ECO:0000256" key="4">
    <source>
        <dbReference type="ARBA" id="ARBA00022806"/>
    </source>
</evidence>
<dbReference type="InterPro" id="IPR027417">
    <property type="entry name" value="P-loop_NTPase"/>
</dbReference>
<dbReference type="EMBL" id="JACEEZ010020358">
    <property type="protein sequence ID" value="KAG0714644.1"/>
    <property type="molecule type" value="Genomic_DNA"/>
</dbReference>
<dbReference type="AlphaFoldDB" id="A0A8J4XZZ5"/>
<feature type="domain" description="DEAD-box RNA helicase Q" evidence="8">
    <location>
        <begin position="133"/>
        <end position="161"/>
    </location>
</feature>
<dbReference type="GO" id="GO:0005524">
    <property type="term" value="F:ATP binding"/>
    <property type="evidence" value="ECO:0007669"/>
    <property type="project" value="UniProtKB-KW"/>
</dbReference>
<dbReference type="InterPro" id="IPR014001">
    <property type="entry name" value="Helicase_ATP-bd"/>
</dbReference>
<sequence>MRGLGVSRVAPLALHSWSPLHELQIRCVSQSQFSVIHIPVAVQKRQKREKLKERRKEKAQLTQNSRMGNQNVPLITCRRPELNHYRGQSYRRFAEVPLASKGWFHRKAAGDCFTINSHGVNPAFDHCESDAAEDFASLGLDDDIVAQLYKMGIERPTNIQSIAIPHVLDKKNTLITAETGNGKTLAFIAPMLQQIKARKAVVSDLPYNSPLGLVIVPGKELATQIHGVASQLGNSFGIKVQLLTGGGTKKRMLSPQMSRPELLVASFGVLSKLTTVGLYNMNYLTHITLDEADTLLDDSFNQQVTHFITQQPIQGAGGDEQQPEALSGVQLTLVAATIPRDSAKILEPIVDLDSVVNVSTPHLNRVMTHVSQRFLRVNNRTKVETLVELVKKDAKKGSPVIIFR</sequence>
<evidence type="ECO:0000256" key="6">
    <source>
        <dbReference type="PROSITE-ProRule" id="PRU00552"/>
    </source>
</evidence>
<keyword evidence="4 9" id="KW-0347">Helicase</keyword>
<evidence type="ECO:0000256" key="3">
    <source>
        <dbReference type="ARBA" id="ARBA00022801"/>
    </source>
</evidence>
<dbReference type="InterPro" id="IPR011545">
    <property type="entry name" value="DEAD/DEAH_box_helicase_dom"/>
</dbReference>
<dbReference type="GO" id="GO:0003676">
    <property type="term" value="F:nucleic acid binding"/>
    <property type="evidence" value="ECO:0007669"/>
    <property type="project" value="InterPro"/>
</dbReference>
<dbReference type="OrthoDB" id="10256233at2759"/>
<evidence type="ECO:0000256" key="5">
    <source>
        <dbReference type="ARBA" id="ARBA00022840"/>
    </source>
</evidence>
<evidence type="ECO:0000256" key="2">
    <source>
        <dbReference type="ARBA" id="ARBA00022741"/>
    </source>
</evidence>
<evidence type="ECO:0000259" key="7">
    <source>
        <dbReference type="PROSITE" id="PS51192"/>
    </source>
</evidence>
<proteinExistence type="predicted"/>
<feature type="short sequence motif" description="Q motif" evidence="6">
    <location>
        <begin position="133"/>
        <end position="161"/>
    </location>
</feature>
<dbReference type="Pfam" id="PF00270">
    <property type="entry name" value="DEAD"/>
    <property type="match status" value="1"/>
</dbReference>
<evidence type="ECO:0000256" key="1">
    <source>
        <dbReference type="ARBA" id="ARBA00012552"/>
    </source>
</evidence>
<name>A0A8J4XZZ5_CHIOP</name>
<dbReference type="GO" id="GO:0016787">
    <property type="term" value="F:hydrolase activity"/>
    <property type="evidence" value="ECO:0007669"/>
    <property type="project" value="UniProtKB-KW"/>
</dbReference>
<protein>
    <recommendedName>
        <fullName evidence="1">RNA helicase</fullName>
        <ecNumber evidence="1">3.6.4.13</ecNumber>
    </recommendedName>
</protein>
<feature type="domain" description="Helicase ATP-binding" evidence="7">
    <location>
        <begin position="164"/>
        <end position="356"/>
    </location>
</feature>
<organism evidence="9 10">
    <name type="scientific">Chionoecetes opilio</name>
    <name type="common">Atlantic snow crab</name>
    <name type="synonym">Cancer opilio</name>
    <dbReference type="NCBI Taxonomy" id="41210"/>
    <lineage>
        <taxon>Eukaryota</taxon>
        <taxon>Metazoa</taxon>
        <taxon>Ecdysozoa</taxon>
        <taxon>Arthropoda</taxon>
        <taxon>Crustacea</taxon>
        <taxon>Multicrustacea</taxon>
        <taxon>Malacostraca</taxon>
        <taxon>Eumalacostraca</taxon>
        <taxon>Eucarida</taxon>
        <taxon>Decapoda</taxon>
        <taxon>Pleocyemata</taxon>
        <taxon>Brachyura</taxon>
        <taxon>Eubrachyura</taxon>
        <taxon>Majoidea</taxon>
        <taxon>Majidae</taxon>
        <taxon>Chionoecetes</taxon>
    </lineage>
</organism>
<dbReference type="PROSITE" id="PS51195">
    <property type="entry name" value="Q_MOTIF"/>
    <property type="match status" value="1"/>
</dbReference>
<dbReference type="Gene3D" id="3.40.50.300">
    <property type="entry name" value="P-loop containing nucleotide triphosphate hydrolases"/>
    <property type="match status" value="1"/>
</dbReference>
<dbReference type="GO" id="GO:0003724">
    <property type="term" value="F:RNA helicase activity"/>
    <property type="evidence" value="ECO:0007669"/>
    <property type="project" value="UniProtKB-EC"/>
</dbReference>
<evidence type="ECO:0000313" key="10">
    <source>
        <dbReference type="Proteomes" id="UP000770661"/>
    </source>
</evidence>
<gene>
    <name evidence="9" type="primary">DDX28</name>
    <name evidence="9" type="ORF">GWK47_013698</name>
</gene>
<dbReference type="Proteomes" id="UP000770661">
    <property type="component" value="Unassembled WGS sequence"/>
</dbReference>
<dbReference type="SMART" id="SM00487">
    <property type="entry name" value="DEXDc"/>
    <property type="match status" value="1"/>
</dbReference>
<keyword evidence="3" id="KW-0378">Hydrolase</keyword>
<dbReference type="SUPFAM" id="SSF52540">
    <property type="entry name" value="P-loop containing nucleoside triphosphate hydrolases"/>
    <property type="match status" value="1"/>
</dbReference>
<comment type="caution">
    <text evidence="9">The sequence shown here is derived from an EMBL/GenBank/DDBJ whole genome shotgun (WGS) entry which is preliminary data.</text>
</comment>
<keyword evidence="5" id="KW-0067">ATP-binding</keyword>
<keyword evidence="10" id="KW-1185">Reference proteome</keyword>
<reference evidence="9" key="1">
    <citation type="submission" date="2020-07" db="EMBL/GenBank/DDBJ databases">
        <title>The High-quality genome of the commercially important snow crab, Chionoecetes opilio.</title>
        <authorList>
            <person name="Jeong J.-H."/>
            <person name="Ryu S."/>
        </authorList>
    </citation>
    <scope>NUCLEOTIDE SEQUENCE</scope>
    <source>
        <strain evidence="9">MADBK_172401_WGS</strain>
        <tissue evidence="9">Digestive gland</tissue>
    </source>
</reference>
<dbReference type="InterPro" id="IPR014014">
    <property type="entry name" value="RNA_helicase_DEAD_Q_motif"/>
</dbReference>
<dbReference type="EC" id="3.6.4.13" evidence="1"/>
<evidence type="ECO:0000259" key="8">
    <source>
        <dbReference type="PROSITE" id="PS51195"/>
    </source>
</evidence>
<evidence type="ECO:0000313" key="9">
    <source>
        <dbReference type="EMBL" id="KAG0714644.1"/>
    </source>
</evidence>
<dbReference type="PROSITE" id="PS51192">
    <property type="entry name" value="HELICASE_ATP_BIND_1"/>
    <property type="match status" value="1"/>
</dbReference>
<accession>A0A8J4XZZ5</accession>
<keyword evidence="2" id="KW-0547">Nucleotide-binding</keyword>
<dbReference type="PANTHER" id="PTHR47960">
    <property type="entry name" value="DEAD-BOX ATP-DEPENDENT RNA HELICASE 50"/>
    <property type="match status" value="1"/>
</dbReference>